<dbReference type="SUPFAM" id="SSF53335">
    <property type="entry name" value="S-adenosyl-L-methionine-dependent methyltransferases"/>
    <property type="match status" value="1"/>
</dbReference>
<evidence type="ECO:0000256" key="1">
    <source>
        <dbReference type="ARBA" id="ARBA00022603"/>
    </source>
</evidence>
<dbReference type="InterPro" id="IPR029063">
    <property type="entry name" value="SAM-dependent_MTases_sf"/>
</dbReference>
<protein>
    <submittedName>
        <fullName evidence="5">Cyclopropane fatty-acyl-phospholipid synthase-like methyltransferase</fullName>
    </submittedName>
</protein>
<gene>
    <name evidence="5" type="ORF">F4553_003420</name>
</gene>
<dbReference type="CDD" id="cd02440">
    <property type="entry name" value="AdoMet_MTases"/>
    <property type="match status" value="1"/>
</dbReference>
<dbReference type="AlphaFoldDB" id="A0A841BTC0"/>
<evidence type="ECO:0000313" key="6">
    <source>
        <dbReference type="Proteomes" id="UP000587527"/>
    </source>
</evidence>
<dbReference type="PROSITE" id="PS51683">
    <property type="entry name" value="SAM_OMT_II"/>
    <property type="match status" value="1"/>
</dbReference>
<sequence length="355" mass="39201">MATSGNVTVTDADYLRLIIHGTTAFELLRTGLEFDLFERLEKAGGMDLAEVAAAIGVEEQPARVLLLGLTSILLLEKQGDKYVNSAMAKRKLLREGERFLGPLIDIQAKIINASLVDFAESMRQNTNVGLRHVQGEGTTLYERLVSTPDLQKVFYDNMGDASARAFAQILDRYDFSGSRRAIDIGGGDGTNSLELARRYPELSVTVFDQESVTRLAADRIEDPDLRRRVTFHPGDLFETPLPTGADTILFFHIFEIWSLERNTELLRKCYEALEPGGVCLVYNFVSNDEGTGSMSAGLVSPYFLALASGEGMTYSPNDMEKSVRDAGFTEVERYQDMGFSHTLVVGRKTAAPSGR</sequence>
<evidence type="ECO:0000259" key="4">
    <source>
        <dbReference type="Pfam" id="PF00891"/>
    </source>
</evidence>
<evidence type="ECO:0000256" key="2">
    <source>
        <dbReference type="ARBA" id="ARBA00022679"/>
    </source>
</evidence>
<dbReference type="PANTHER" id="PTHR43712">
    <property type="entry name" value="PUTATIVE (AFU_ORTHOLOGUE AFUA_4G14580)-RELATED"/>
    <property type="match status" value="1"/>
</dbReference>
<keyword evidence="3" id="KW-0949">S-adenosyl-L-methionine</keyword>
<feature type="domain" description="O-methyltransferase C-terminal" evidence="4">
    <location>
        <begin position="132"/>
        <end position="328"/>
    </location>
</feature>
<proteinExistence type="predicted"/>
<dbReference type="PANTHER" id="PTHR43712:SF2">
    <property type="entry name" value="O-METHYLTRANSFERASE CICE"/>
    <property type="match status" value="1"/>
</dbReference>
<accession>A0A841BTC0</accession>
<dbReference type="Gene3D" id="3.40.50.150">
    <property type="entry name" value="Vaccinia Virus protein VP39"/>
    <property type="match status" value="1"/>
</dbReference>
<dbReference type="RefSeq" id="WP_184837130.1">
    <property type="nucleotide sequence ID" value="NZ_JACHMN010000002.1"/>
</dbReference>
<keyword evidence="1 5" id="KW-0489">Methyltransferase</keyword>
<dbReference type="Gene3D" id="1.20.58.1390">
    <property type="match status" value="1"/>
</dbReference>
<evidence type="ECO:0000313" key="5">
    <source>
        <dbReference type="EMBL" id="MBB5870041.1"/>
    </source>
</evidence>
<dbReference type="GO" id="GO:0032259">
    <property type="term" value="P:methylation"/>
    <property type="evidence" value="ECO:0007669"/>
    <property type="project" value="UniProtKB-KW"/>
</dbReference>
<dbReference type="GO" id="GO:0046983">
    <property type="term" value="F:protein dimerization activity"/>
    <property type="evidence" value="ECO:0007669"/>
    <property type="project" value="InterPro"/>
</dbReference>
<keyword evidence="6" id="KW-1185">Reference proteome</keyword>
<dbReference type="SUPFAM" id="SSF46785">
    <property type="entry name" value="Winged helix' DNA-binding domain"/>
    <property type="match status" value="1"/>
</dbReference>
<reference evidence="5 6" key="1">
    <citation type="submission" date="2020-08" db="EMBL/GenBank/DDBJ databases">
        <title>Sequencing the genomes of 1000 actinobacteria strains.</title>
        <authorList>
            <person name="Klenk H.-P."/>
        </authorList>
    </citation>
    <scope>NUCLEOTIDE SEQUENCE [LARGE SCALE GENOMIC DNA]</scope>
    <source>
        <strain evidence="5 6">DSM 45362</strain>
    </source>
</reference>
<organism evidence="5 6">
    <name type="scientific">Allocatelliglobosispora scoriae</name>
    <dbReference type="NCBI Taxonomy" id="643052"/>
    <lineage>
        <taxon>Bacteria</taxon>
        <taxon>Bacillati</taxon>
        <taxon>Actinomycetota</taxon>
        <taxon>Actinomycetes</taxon>
        <taxon>Micromonosporales</taxon>
        <taxon>Micromonosporaceae</taxon>
        <taxon>Allocatelliglobosispora</taxon>
    </lineage>
</organism>
<dbReference type="Gene3D" id="1.10.10.10">
    <property type="entry name" value="Winged helix-like DNA-binding domain superfamily/Winged helix DNA-binding domain"/>
    <property type="match status" value="1"/>
</dbReference>
<name>A0A841BTC0_9ACTN</name>
<comment type="caution">
    <text evidence="5">The sequence shown here is derived from an EMBL/GenBank/DDBJ whole genome shotgun (WGS) entry which is preliminary data.</text>
</comment>
<dbReference type="GO" id="GO:0008171">
    <property type="term" value="F:O-methyltransferase activity"/>
    <property type="evidence" value="ECO:0007669"/>
    <property type="project" value="InterPro"/>
</dbReference>
<keyword evidence="2 5" id="KW-0808">Transferase</keyword>
<dbReference type="InterPro" id="IPR001077">
    <property type="entry name" value="COMT_C"/>
</dbReference>
<dbReference type="InterPro" id="IPR036390">
    <property type="entry name" value="WH_DNA-bd_sf"/>
</dbReference>
<dbReference type="Proteomes" id="UP000587527">
    <property type="component" value="Unassembled WGS sequence"/>
</dbReference>
<dbReference type="InterPro" id="IPR036388">
    <property type="entry name" value="WH-like_DNA-bd_sf"/>
</dbReference>
<dbReference type="Pfam" id="PF00891">
    <property type="entry name" value="Methyltransf_2"/>
    <property type="match status" value="1"/>
</dbReference>
<dbReference type="PIRSF" id="PIRSF005739">
    <property type="entry name" value="O-mtase"/>
    <property type="match status" value="1"/>
</dbReference>
<evidence type="ECO:0000256" key="3">
    <source>
        <dbReference type="ARBA" id="ARBA00022691"/>
    </source>
</evidence>
<dbReference type="EMBL" id="JACHMN010000002">
    <property type="protein sequence ID" value="MBB5870041.1"/>
    <property type="molecule type" value="Genomic_DNA"/>
</dbReference>
<dbReference type="InterPro" id="IPR016461">
    <property type="entry name" value="COMT-like"/>
</dbReference>